<reference evidence="2" key="1">
    <citation type="journal article" date="2023" name="Nat. Plants">
        <title>Single-cell RNA sequencing provides a high-resolution roadmap for understanding the multicellular compartmentation of specialized metabolism.</title>
        <authorList>
            <person name="Sun S."/>
            <person name="Shen X."/>
            <person name="Li Y."/>
            <person name="Li Y."/>
            <person name="Wang S."/>
            <person name="Li R."/>
            <person name="Zhang H."/>
            <person name="Shen G."/>
            <person name="Guo B."/>
            <person name="Wei J."/>
            <person name="Xu J."/>
            <person name="St-Pierre B."/>
            <person name="Chen S."/>
            <person name="Sun C."/>
        </authorList>
    </citation>
    <scope>NUCLEOTIDE SEQUENCE [LARGE SCALE GENOMIC DNA]</scope>
</reference>
<sequence length="239" mass="27543">MLTAIKRRQVLKPIALRQRRKQLKMKNTSFLLLLLLSFLLISISTTHHSFCSAAKSSPEPVHDIFGNRLRVDQPYSILPFDNRTGRGFVMEVTNNKTCPFDVVQAQDYYEIPLQLYPANSKKGDIVRMSTDLNVFFWNTFTSCLLNYSNFWKLDKYDNSTGKYFVTTGGVKGNPGPKTISNWFKIEKSRNGFKFVYCPSVCKYCKVLCKDVGIFVQNGLRRAALDDVPFEFNFKKFTGY</sequence>
<dbReference type="Proteomes" id="UP001060085">
    <property type="component" value="Linkage Group LG03"/>
</dbReference>
<gene>
    <name evidence="1" type="ORF">M9H77_12258</name>
</gene>
<dbReference type="EMBL" id="CM044703">
    <property type="protein sequence ID" value="KAI5671894.1"/>
    <property type="molecule type" value="Genomic_DNA"/>
</dbReference>
<name>A0ACC0BGX4_CATRO</name>
<keyword evidence="2" id="KW-1185">Reference proteome</keyword>
<comment type="caution">
    <text evidence="1">The sequence shown here is derived from an EMBL/GenBank/DDBJ whole genome shotgun (WGS) entry which is preliminary data.</text>
</comment>
<organism evidence="1 2">
    <name type="scientific">Catharanthus roseus</name>
    <name type="common">Madagascar periwinkle</name>
    <name type="synonym">Vinca rosea</name>
    <dbReference type="NCBI Taxonomy" id="4058"/>
    <lineage>
        <taxon>Eukaryota</taxon>
        <taxon>Viridiplantae</taxon>
        <taxon>Streptophyta</taxon>
        <taxon>Embryophyta</taxon>
        <taxon>Tracheophyta</taxon>
        <taxon>Spermatophyta</taxon>
        <taxon>Magnoliopsida</taxon>
        <taxon>eudicotyledons</taxon>
        <taxon>Gunneridae</taxon>
        <taxon>Pentapetalae</taxon>
        <taxon>asterids</taxon>
        <taxon>lamiids</taxon>
        <taxon>Gentianales</taxon>
        <taxon>Apocynaceae</taxon>
        <taxon>Rauvolfioideae</taxon>
        <taxon>Vinceae</taxon>
        <taxon>Catharanthinae</taxon>
        <taxon>Catharanthus</taxon>
    </lineage>
</organism>
<protein>
    <submittedName>
        <fullName evidence="1">Uncharacterized protein</fullName>
    </submittedName>
</protein>
<evidence type="ECO:0000313" key="2">
    <source>
        <dbReference type="Proteomes" id="UP001060085"/>
    </source>
</evidence>
<accession>A0ACC0BGX4</accession>
<proteinExistence type="predicted"/>
<evidence type="ECO:0000313" key="1">
    <source>
        <dbReference type="EMBL" id="KAI5671894.1"/>
    </source>
</evidence>